<feature type="domain" description="Shikimate dehydrogenase substrate binding N-terminal" evidence="10">
    <location>
        <begin position="7"/>
        <end position="88"/>
    </location>
</feature>
<feature type="domain" description="Quinate/shikimate 5-dehydrogenase/glutamyl-tRNA reductase" evidence="9">
    <location>
        <begin position="119"/>
        <end position="194"/>
    </location>
</feature>
<dbReference type="InterPro" id="IPR006151">
    <property type="entry name" value="Shikm_DH/Glu-tRNA_Rdtase"/>
</dbReference>
<keyword evidence="13" id="KW-1185">Reference proteome</keyword>
<dbReference type="Gene3D" id="3.40.50.10860">
    <property type="entry name" value="Leucine Dehydrogenase, chain A, domain 1"/>
    <property type="match status" value="1"/>
</dbReference>
<comment type="similarity">
    <text evidence="8">Belongs to the shikimate dehydrogenase family.</text>
</comment>
<feature type="binding site" evidence="8">
    <location>
        <position position="103"/>
    </location>
    <ligand>
        <name>shikimate</name>
        <dbReference type="ChEBI" id="CHEBI:36208"/>
    </ligand>
</feature>
<dbReference type="InterPro" id="IPR036291">
    <property type="entry name" value="NAD(P)-bd_dom_sf"/>
</dbReference>
<dbReference type="RefSeq" id="WP_090413584.1">
    <property type="nucleotide sequence ID" value="NZ_FNOY01000021.1"/>
</dbReference>
<dbReference type="SUPFAM" id="SSF53223">
    <property type="entry name" value="Aminoacid dehydrogenase-like, N-terminal domain"/>
    <property type="match status" value="1"/>
</dbReference>
<evidence type="ECO:0000256" key="6">
    <source>
        <dbReference type="ARBA" id="ARBA00023141"/>
    </source>
</evidence>
<dbReference type="SUPFAM" id="SSF51735">
    <property type="entry name" value="NAD(P)-binding Rossmann-fold domains"/>
    <property type="match status" value="1"/>
</dbReference>
<feature type="binding site" evidence="8">
    <location>
        <position position="218"/>
    </location>
    <ligand>
        <name>shikimate</name>
        <dbReference type="ChEBI" id="CHEBI:36208"/>
    </ligand>
</feature>
<protein>
    <recommendedName>
        <fullName evidence="2 8">Shikimate dehydrogenase (NADP(+))</fullName>
        <shortName evidence="8">SDH</shortName>
        <ecNumber evidence="2 8">1.1.1.25</ecNumber>
    </recommendedName>
</protein>
<evidence type="ECO:0000313" key="13">
    <source>
        <dbReference type="Proteomes" id="UP000198640"/>
    </source>
</evidence>
<dbReference type="GO" id="GO:0004764">
    <property type="term" value="F:shikimate 3-dehydrogenase (NADP+) activity"/>
    <property type="evidence" value="ECO:0007669"/>
    <property type="project" value="UniProtKB-UniRule"/>
</dbReference>
<dbReference type="InterPro" id="IPR013708">
    <property type="entry name" value="Shikimate_DH-bd_N"/>
</dbReference>
<comment type="pathway">
    <text evidence="1 8">Metabolic intermediate biosynthesis; chorismate biosynthesis; chorismate from D-erythrose 4-phosphate and phosphoenolpyruvate: step 4/7.</text>
</comment>
<gene>
    <name evidence="8" type="primary">aroE</name>
    <name evidence="12" type="ORF">SAMN05421881_102111</name>
</gene>
<dbReference type="AlphaFoldDB" id="A0A1H3HP87"/>
<dbReference type="EC" id="1.1.1.25" evidence="2 8"/>
<evidence type="ECO:0000256" key="7">
    <source>
        <dbReference type="ARBA" id="ARBA00049442"/>
    </source>
</evidence>
<evidence type="ECO:0000256" key="3">
    <source>
        <dbReference type="ARBA" id="ARBA00022605"/>
    </source>
</evidence>
<keyword evidence="5 8" id="KW-0560">Oxidoreductase</keyword>
<dbReference type="FunFam" id="3.40.50.10860:FF:000006">
    <property type="entry name" value="Shikimate dehydrogenase (NADP(+))"/>
    <property type="match status" value="1"/>
</dbReference>
<dbReference type="GO" id="GO:0019632">
    <property type="term" value="P:shikimate metabolic process"/>
    <property type="evidence" value="ECO:0007669"/>
    <property type="project" value="InterPro"/>
</dbReference>
<evidence type="ECO:0000259" key="11">
    <source>
        <dbReference type="Pfam" id="PF18317"/>
    </source>
</evidence>
<evidence type="ECO:0000256" key="5">
    <source>
        <dbReference type="ARBA" id="ARBA00023002"/>
    </source>
</evidence>
<dbReference type="InterPro" id="IPR011342">
    <property type="entry name" value="Shikimate_DH"/>
</dbReference>
<dbReference type="Pfam" id="PF01488">
    <property type="entry name" value="Shikimate_DH"/>
    <property type="match status" value="1"/>
</dbReference>
<dbReference type="InterPro" id="IPR046346">
    <property type="entry name" value="Aminoacid_DH-like_N_sf"/>
</dbReference>
<dbReference type="Gene3D" id="3.40.50.720">
    <property type="entry name" value="NAD(P)-binding Rossmann-like Domain"/>
    <property type="match status" value="1"/>
</dbReference>
<comment type="subunit">
    <text evidence="8">Homodimer.</text>
</comment>
<dbReference type="GO" id="GO:0050661">
    <property type="term" value="F:NADP binding"/>
    <property type="evidence" value="ECO:0007669"/>
    <property type="project" value="InterPro"/>
</dbReference>
<dbReference type="HAMAP" id="MF_00222">
    <property type="entry name" value="Shikimate_DH_AroE"/>
    <property type="match status" value="1"/>
</dbReference>
<evidence type="ECO:0000256" key="8">
    <source>
        <dbReference type="HAMAP-Rule" id="MF_00222"/>
    </source>
</evidence>
<feature type="binding site" evidence="8">
    <location>
        <begin position="128"/>
        <end position="132"/>
    </location>
    <ligand>
        <name>NADP(+)</name>
        <dbReference type="ChEBI" id="CHEBI:58349"/>
    </ligand>
</feature>
<dbReference type="CDD" id="cd01065">
    <property type="entry name" value="NAD_bind_Shikimate_DH"/>
    <property type="match status" value="1"/>
</dbReference>
<evidence type="ECO:0000259" key="9">
    <source>
        <dbReference type="Pfam" id="PF01488"/>
    </source>
</evidence>
<comment type="function">
    <text evidence="8">Involved in the biosynthesis of the chorismate, which leads to the biosynthesis of aromatic amino acids. Catalyzes the reversible NADPH linked reduction of 3-dehydroshikimate (DHSA) to yield shikimate (SA).</text>
</comment>
<dbReference type="STRING" id="44576.SAMN05421881_102111"/>
<feature type="binding site" evidence="8">
    <location>
        <position position="240"/>
    </location>
    <ligand>
        <name>NADP(+)</name>
        <dbReference type="ChEBI" id="CHEBI:58349"/>
    </ligand>
</feature>
<dbReference type="PANTHER" id="PTHR21089">
    <property type="entry name" value="SHIKIMATE DEHYDROGENASE"/>
    <property type="match status" value="1"/>
</dbReference>
<feature type="binding site" evidence="8">
    <location>
        <position position="216"/>
    </location>
    <ligand>
        <name>NADP(+)</name>
        <dbReference type="ChEBI" id="CHEBI:58349"/>
    </ligand>
</feature>
<keyword evidence="3 8" id="KW-0028">Amino-acid biosynthesis</keyword>
<dbReference type="OrthoDB" id="9776868at2"/>
<feature type="active site" description="Proton acceptor" evidence="8">
    <location>
        <position position="66"/>
    </location>
</feature>
<keyword evidence="4 8" id="KW-0521">NADP</keyword>
<dbReference type="NCBIfam" id="TIGR00507">
    <property type="entry name" value="aroE"/>
    <property type="match status" value="1"/>
</dbReference>
<dbReference type="GO" id="GO:0005829">
    <property type="term" value="C:cytosol"/>
    <property type="evidence" value="ECO:0007669"/>
    <property type="project" value="TreeGrafter"/>
</dbReference>
<dbReference type="Pfam" id="PF18317">
    <property type="entry name" value="SDH_C"/>
    <property type="match status" value="1"/>
</dbReference>
<dbReference type="GO" id="GO:0009073">
    <property type="term" value="P:aromatic amino acid family biosynthetic process"/>
    <property type="evidence" value="ECO:0007669"/>
    <property type="project" value="UniProtKB-KW"/>
</dbReference>
<proteinExistence type="inferred from homology"/>
<comment type="catalytic activity">
    <reaction evidence="7 8">
        <text>shikimate + NADP(+) = 3-dehydroshikimate + NADPH + H(+)</text>
        <dbReference type="Rhea" id="RHEA:17737"/>
        <dbReference type="ChEBI" id="CHEBI:15378"/>
        <dbReference type="ChEBI" id="CHEBI:16630"/>
        <dbReference type="ChEBI" id="CHEBI:36208"/>
        <dbReference type="ChEBI" id="CHEBI:57783"/>
        <dbReference type="ChEBI" id="CHEBI:58349"/>
        <dbReference type="EC" id="1.1.1.25"/>
    </reaction>
</comment>
<evidence type="ECO:0000259" key="10">
    <source>
        <dbReference type="Pfam" id="PF08501"/>
    </source>
</evidence>
<sequence>MTDTYAVIGNPIKHSQSPFIQHEFARQTGQIMRYEAILAALDSFAQTVKTFQQRGGKGMNITVPFKLEAYALATQLTDRAQAAQAVNTFKFGANGTILGDNTDGAGLVHDIEFNLGIPIADKRILLMGAGGAAHGAILPLLQQHPALLAIANRTPAKALALQQQFAGHSSIAAGHYQDFAGTDFDILINATSASLQDKLPPLPAGLFKTTALAYDMLYSSKLTPFLIFAQAQGAQHLADGTGMLVEQAAESFFLWRGIRPKTQTVIKQLRDKLHHAS</sequence>
<evidence type="ECO:0000256" key="4">
    <source>
        <dbReference type="ARBA" id="ARBA00022857"/>
    </source>
</evidence>
<feature type="binding site" evidence="8">
    <location>
        <position position="247"/>
    </location>
    <ligand>
        <name>shikimate</name>
        <dbReference type="ChEBI" id="CHEBI:36208"/>
    </ligand>
</feature>
<dbReference type="Proteomes" id="UP000198640">
    <property type="component" value="Unassembled WGS sequence"/>
</dbReference>
<dbReference type="UniPathway" id="UPA00053">
    <property type="reaction ID" value="UER00087"/>
</dbReference>
<evidence type="ECO:0000313" key="12">
    <source>
        <dbReference type="EMBL" id="SDY17190.1"/>
    </source>
</evidence>
<dbReference type="InterPro" id="IPR041121">
    <property type="entry name" value="SDH_C"/>
</dbReference>
<dbReference type="InterPro" id="IPR022893">
    <property type="entry name" value="Shikimate_DH_fam"/>
</dbReference>
<dbReference type="NCBIfam" id="NF001310">
    <property type="entry name" value="PRK00258.1-2"/>
    <property type="match status" value="1"/>
</dbReference>
<dbReference type="GO" id="GO:0009423">
    <property type="term" value="P:chorismate biosynthetic process"/>
    <property type="evidence" value="ECO:0007669"/>
    <property type="project" value="UniProtKB-UniRule"/>
</dbReference>
<feature type="binding site" evidence="8">
    <location>
        <position position="78"/>
    </location>
    <ligand>
        <name>NADP(+)</name>
        <dbReference type="ChEBI" id="CHEBI:58349"/>
    </ligand>
</feature>
<evidence type="ECO:0000256" key="2">
    <source>
        <dbReference type="ARBA" id="ARBA00012962"/>
    </source>
</evidence>
<feature type="domain" description="SDH C-terminal" evidence="11">
    <location>
        <begin position="240"/>
        <end position="270"/>
    </location>
</feature>
<dbReference type="Pfam" id="PF08501">
    <property type="entry name" value="Shikimate_dh_N"/>
    <property type="match status" value="1"/>
</dbReference>
<accession>A0A1H3HP87</accession>
<reference evidence="12 13" key="1">
    <citation type="submission" date="2016-10" db="EMBL/GenBank/DDBJ databases">
        <authorList>
            <person name="de Groot N.N."/>
        </authorList>
    </citation>
    <scope>NUCLEOTIDE SEQUENCE [LARGE SCALE GENOMIC DNA]</scope>
    <source>
        <strain evidence="12 13">Nm1</strain>
    </source>
</reference>
<feature type="binding site" evidence="8">
    <location>
        <begin position="15"/>
        <end position="17"/>
    </location>
    <ligand>
        <name>shikimate</name>
        <dbReference type="ChEBI" id="CHEBI:36208"/>
    </ligand>
</feature>
<evidence type="ECO:0000256" key="1">
    <source>
        <dbReference type="ARBA" id="ARBA00004871"/>
    </source>
</evidence>
<keyword evidence="6 8" id="KW-0057">Aromatic amino acid biosynthesis</keyword>
<name>A0A1H3HP87_9PROT</name>
<dbReference type="GO" id="GO:0008652">
    <property type="term" value="P:amino acid biosynthetic process"/>
    <property type="evidence" value="ECO:0007669"/>
    <property type="project" value="UniProtKB-KW"/>
</dbReference>
<dbReference type="PANTHER" id="PTHR21089:SF1">
    <property type="entry name" value="BIFUNCTIONAL 3-DEHYDROQUINATE DEHYDRATASE_SHIKIMATE DEHYDROGENASE, CHLOROPLASTIC"/>
    <property type="match status" value="1"/>
</dbReference>
<feature type="binding site" evidence="8">
    <location>
        <position position="62"/>
    </location>
    <ligand>
        <name>shikimate</name>
        <dbReference type="ChEBI" id="CHEBI:36208"/>
    </ligand>
</feature>
<organism evidence="12 13">
    <name type="scientific">Nitrosomonas halophila</name>
    <dbReference type="NCBI Taxonomy" id="44576"/>
    <lineage>
        <taxon>Bacteria</taxon>
        <taxon>Pseudomonadati</taxon>
        <taxon>Pseudomonadota</taxon>
        <taxon>Betaproteobacteria</taxon>
        <taxon>Nitrosomonadales</taxon>
        <taxon>Nitrosomonadaceae</taxon>
        <taxon>Nitrosomonas</taxon>
    </lineage>
</organism>
<feature type="binding site" evidence="8">
    <location>
        <begin position="152"/>
        <end position="157"/>
    </location>
    <ligand>
        <name>NADP(+)</name>
        <dbReference type="ChEBI" id="CHEBI:58349"/>
    </ligand>
</feature>
<dbReference type="EMBL" id="FNOY01000021">
    <property type="protein sequence ID" value="SDY17190.1"/>
    <property type="molecule type" value="Genomic_DNA"/>
</dbReference>
<feature type="binding site" evidence="8">
    <location>
        <position position="87"/>
    </location>
    <ligand>
        <name>shikimate</name>
        <dbReference type="ChEBI" id="CHEBI:36208"/>
    </ligand>
</feature>